<dbReference type="CDD" id="cd00130">
    <property type="entry name" value="PAS"/>
    <property type="match status" value="1"/>
</dbReference>
<evidence type="ECO:0000313" key="7">
    <source>
        <dbReference type="Proteomes" id="UP000243950"/>
    </source>
</evidence>
<dbReference type="InterPro" id="IPR035965">
    <property type="entry name" value="PAS-like_dom_sf"/>
</dbReference>
<evidence type="ECO:0000256" key="2">
    <source>
        <dbReference type="ARBA" id="ARBA00004533"/>
    </source>
</evidence>
<dbReference type="InterPro" id="IPR013767">
    <property type="entry name" value="PAS_fold"/>
</dbReference>
<dbReference type="Gene3D" id="3.30.70.270">
    <property type="match status" value="1"/>
</dbReference>
<gene>
    <name evidence="6" type="ORF">SAMN05216372_105317</name>
</gene>
<dbReference type="SUPFAM" id="SSF55785">
    <property type="entry name" value="PYP-like sensor domain (PAS domain)"/>
    <property type="match status" value="1"/>
</dbReference>
<accession>A0A1I1W8J2</accession>
<comment type="subcellular location">
    <subcellularLocation>
        <location evidence="2">Cell inner membrane</location>
    </subcellularLocation>
</comment>
<dbReference type="InterPro" id="IPR043128">
    <property type="entry name" value="Rev_trsase/Diguanyl_cyclase"/>
</dbReference>
<comment type="cofactor">
    <cofactor evidence="1">
        <name>Mg(2+)</name>
        <dbReference type="ChEBI" id="CHEBI:18420"/>
    </cofactor>
</comment>
<evidence type="ECO:0000256" key="4">
    <source>
        <dbReference type="ARBA" id="ARBA00034247"/>
    </source>
</evidence>
<organism evidence="6 7">
    <name type="scientific">Pseudomonas straminea</name>
    <dbReference type="NCBI Taxonomy" id="47882"/>
    <lineage>
        <taxon>Bacteria</taxon>
        <taxon>Pseudomonadati</taxon>
        <taxon>Pseudomonadota</taxon>
        <taxon>Gammaproteobacteria</taxon>
        <taxon>Pseudomonadales</taxon>
        <taxon>Pseudomonadaceae</taxon>
        <taxon>Phytopseudomonas</taxon>
    </lineage>
</organism>
<proteinExistence type="predicted"/>
<dbReference type="NCBIfam" id="TIGR00254">
    <property type="entry name" value="GGDEF"/>
    <property type="match status" value="1"/>
</dbReference>
<dbReference type="EMBL" id="FOMO01000005">
    <property type="protein sequence ID" value="SFD91526.1"/>
    <property type="molecule type" value="Genomic_DNA"/>
</dbReference>
<dbReference type="RefSeq" id="WP_093504810.1">
    <property type="nucleotide sequence ID" value="NZ_BSSG01000005.1"/>
</dbReference>
<dbReference type="Pfam" id="PF00989">
    <property type="entry name" value="PAS"/>
    <property type="match status" value="1"/>
</dbReference>
<dbReference type="PANTHER" id="PTHR45138:SF9">
    <property type="entry name" value="DIGUANYLATE CYCLASE DGCM-RELATED"/>
    <property type="match status" value="1"/>
</dbReference>
<reference evidence="7" key="1">
    <citation type="submission" date="2016-10" db="EMBL/GenBank/DDBJ databases">
        <authorList>
            <person name="Varghese N."/>
            <person name="Submissions S."/>
        </authorList>
    </citation>
    <scope>NUCLEOTIDE SEQUENCE [LARGE SCALE GENOMIC DNA]</scope>
    <source>
        <strain evidence="7">JCM 2783</strain>
    </source>
</reference>
<dbReference type="InterPro" id="IPR029787">
    <property type="entry name" value="Nucleotide_cyclase"/>
</dbReference>
<dbReference type="SMART" id="SM00267">
    <property type="entry name" value="GGDEF"/>
    <property type="match status" value="1"/>
</dbReference>
<sequence>MAESMDLNDFHWLLAIVQSIDVGVVVLDRQYNVEVWNSFMENHSGRSARDAAERSFFELFPEVDEVWFRNKVENVVTLGTAAFTIWEQRPYLVRFKNYQPITGVEDFMYQNTTILPLMATNSKIEHLCVIIYDVTGVAVNKRQLQSISDQFKHLSRTDRLTGLNNRGHWEEELKREHARHRRYGSSAALVIFDIDHFKKVNDTYGHQAGDTVIRSVAQVLREQLRDTDIAGRYGGEEFVVLLPDIDATGARIFAERLRMLVERLQISHDGQVIPFTISLGVADLSEPSHDHQQVIQWADQALYNSKRNGRNQVTVFGF</sequence>
<feature type="domain" description="GGDEF" evidence="5">
    <location>
        <begin position="185"/>
        <end position="318"/>
    </location>
</feature>
<dbReference type="CDD" id="cd01949">
    <property type="entry name" value="GGDEF"/>
    <property type="match status" value="1"/>
</dbReference>
<name>A0A1I1W8J2_PSEOC</name>
<dbReference type="InterPro" id="IPR000160">
    <property type="entry name" value="GGDEF_dom"/>
</dbReference>
<protein>
    <recommendedName>
        <fullName evidence="3">diguanylate cyclase</fullName>
        <ecNumber evidence="3">2.7.7.65</ecNumber>
    </recommendedName>
</protein>
<dbReference type="GO" id="GO:0005886">
    <property type="term" value="C:plasma membrane"/>
    <property type="evidence" value="ECO:0007669"/>
    <property type="project" value="UniProtKB-SubCell"/>
</dbReference>
<evidence type="ECO:0000256" key="1">
    <source>
        <dbReference type="ARBA" id="ARBA00001946"/>
    </source>
</evidence>
<dbReference type="AlphaFoldDB" id="A0A1I1W8J2"/>
<dbReference type="Gene3D" id="3.30.450.20">
    <property type="entry name" value="PAS domain"/>
    <property type="match status" value="1"/>
</dbReference>
<dbReference type="SMART" id="SM00091">
    <property type="entry name" value="PAS"/>
    <property type="match status" value="1"/>
</dbReference>
<dbReference type="Proteomes" id="UP000243950">
    <property type="component" value="Unassembled WGS sequence"/>
</dbReference>
<dbReference type="InterPro" id="IPR000014">
    <property type="entry name" value="PAS"/>
</dbReference>
<dbReference type="PANTHER" id="PTHR45138">
    <property type="entry name" value="REGULATORY COMPONENTS OF SENSORY TRANSDUCTION SYSTEM"/>
    <property type="match status" value="1"/>
</dbReference>
<dbReference type="SUPFAM" id="SSF55073">
    <property type="entry name" value="Nucleotide cyclase"/>
    <property type="match status" value="1"/>
</dbReference>
<dbReference type="EC" id="2.7.7.65" evidence="3"/>
<keyword evidence="7" id="KW-1185">Reference proteome</keyword>
<dbReference type="PROSITE" id="PS50887">
    <property type="entry name" value="GGDEF"/>
    <property type="match status" value="1"/>
</dbReference>
<dbReference type="GO" id="GO:0052621">
    <property type="term" value="F:diguanylate cyclase activity"/>
    <property type="evidence" value="ECO:0007669"/>
    <property type="project" value="UniProtKB-EC"/>
</dbReference>
<dbReference type="Pfam" id="PF00990">
    <property type="entry name" value="GGDEF"/>
    <property type="match status" value="1"/>
</dbReference>
<evidence type="ECO:0000313" key="6">
    <source>
        <dbReference type="EMBL" id="SFD91526.1"/>
    </source>
</evidence>
<evidence type="ECO:0000259" key="5">
    <source>
        <dbReference type="PROSITE" id="PS50887"/>
    </source>
</evidence>
<dbReference type="FunFam" id="3.30.70.270:FF:000001">
    <property type="entry name" value="Diguanylate cyclase domain protein"/>
    <property type="match status" value="1"/>
</dbReference>
<dbReference type="GO" id="GO:0006355">
    <property type="term" value="P:regulation of DNA-templated transcription"/>
    <property type="evidence" value="ECO:0007669"/>
    <property type="project" value="InterPro"/>
</dbReference>
<dbReference type="InterPro" id="IPR050469">
    <property type="entry name" value="Diguanylate_Cyclase"/>
</dbReference>
<comment type="catalytic activity">
    <reaction evidence="4">
        <text>2 GTP = 3',3'-c-di-GMP + 2 diphosphate</text>
        <dbReference type="Rhea" id="RHEA:24898"/>
        <dbReference type="ChEBI" id="CHEBI:33019"/>
        <dbReference type="ChEBI" id="CHEBI:37565"/>
        <dbReference type="ChEBI" id="CHEBI:58805"/>
        <dbReference type="EC" id="2.7.7.65"/>
    </reaction>
</comment>
<evidence type="ECO:0000256" key="3">
    <source>
        <dbReference type="ARBA" id="ARBA00012528"/>
    </source>
</evidence>